<dbReference type="OrthoDB" id="342204at2157"/>
<proteinExistence type="predicted"/>
<name>A0A1H6JK60_9EURY</name>
<evidence type="ECO:0000259" key="1">
    <source>
        <dbReference type="Pfam" id="PF26445"/>
    </source>
</evidence>
<dbReference type="EMBL" id="FNWU01000011">
    <property type="protein sequence ID" value="SEH60133.1"/>
    <property type="molecule type" value="Genomic_DNA"/>
</dbReference>
<evidence type="ECO:0000313" key="2">
    <source>
        <dbReference type="EMBL" id="SEH60133.1"/>
    </source>
</evidence>
<dbReference type="STRING" id="1267564.SAMN05192561_11146"/>
<protein>
    <recommendedName>
        <fullName evidence="1">DUF8124 domain-containing protein</fullName>
    </recommendedName>
</protein>
<keyword evidence="3" id="KW-1185">Reference proteome</keyword>
<organism evidence="2 3">
    <name type="scientific">Halopenitus malekzadehii</name>
    <dbReference type="NCBI Taxonomy" id="1267564"/>
    <lineage>
        <taxon>Archaea</taxon>
        <taxon>Methanobacteriati</taxon>
        <taxon>Methanobacteriota</taxon>
        <taxon>Stenosarchaea group</taxon>
        <taxon>Halobacteria</taxon>
        <taxon>Halobacteriales</taxon>
        <taxon>Haloferacaceae</taxon>
        <taxon>Halopenitus</taxon>
    </lineage>
</organism>
<dbReference type="Pfam" id="PF26445">
    <property type="entry name" value="DUF8124"/>
    <property type="match status" value="1"/>
</dbReference>
<evidence type="ECO:0000313" key="3">
    <source>
        <dbReference type="Proteomes" id="UP000199215"/>
    </source>
</evidence>
<feature type="domain" description="DUF8124" evidence="1">
    <location>
        <begin position="2"/>
        <end position="88"/>
    </location>
</feature>
<dbReference type="InterPro" id="IPR058437">
    <property type="entry name" value="DUF8124"/>
</dbReference>
<sequence>MSGDTFAVGIHVTDAEFQFVVRVPSSIDSGWSDPNAFQSLVERHVWDRLDRTAVLETIDRTADVGETVSLGTITLDPDGTVVDASLRDPTSD</sequence>
<dbReference type="Proteomes" id="UP000199215">
    <property type="component" value="Unassembled WGS sequence"/>
</dbReference>
<dbReference type="RefSeq" id="WP_092817567.1">
    <property type="nucleotide sequence ID" value="NZ_FNWU01000011.1"/>
</dbReference>
<dbReference type="AlphaFoldDB" id="A0A1H6JK60"/>
<gene>
    <name evidence="2" type="ORF">SAMN05192561_11146</name>
</gene>
<accession>A0A1H6JK60</accession>
<reference evidence="2 3" key="1">
    <citation type="submission" date="2016-10" db="EMBL/GenBank/DDBJ databases">
        <authorList>
            <person name="de Groot N.N."/>
        </authorList>
    </citation>
    <scope>NUCLEOTIDE SEQUENCE [LARGE SCALE GENOMIC DNA]</scope>
    <source>
        <strain evidence="2 3">IBRC-M10418</strain>
    </source>
</reference>